<keyword evidence="4 6" id="KW-1133">Transmembrane helix</keyword>
<dbReference type="EMBL" id="FOXX01000013">
    <property type="protein sequence ID" value="SFQ83857.1"/>
    <property type="molecule type" value="Genomic_DNA"/>
</dbReference>
<dbReference type="InterPro" id="IPR036259">
    <property type="entry name" value="MFS_trans_sf"/>
</dbReference>
<organism evidence="8 9">
    <name type="scientific">Priestia endophytica DSM 13796</name>
    <dbReference type="NCBI Taxonomy" id="1121089"/>
    <lineage>
        <taxon>Bacteria</taxon>
        <taxon>Bacillati</taxon>
        <taxon>Bacillota</taxon>
        <taxon>Bacilli</taxon>
        <taxon>Bacillales</taxon>
        <taxon>Bacillaceae</taxon>
        <taxon>Priestia</taxon>
    </lineage>
</organism>
<evidence type="ECO:0000313" key="8">
    <source>
        <dbReference type="EMBL" id="SFQ83857.1"/>
    </source>
</evidence>
<evidence type="ECO:0000256" key="4">
    <source>
        <dbReference type="ARBA" id="ARBA00022989"/>
    </source>
</evidence>
<dbReference type="GeneID" id="93712682"/>
<dbReference type="InterPro" id="IPR050382">
    <property type="entry name" value="MFS_Na/Anion_cotransporter"/>
</dbReference>
<feature type="transmembrane region" description="Helical" evidence="6">
    <location>
        <begin position="93"/>
        <end position="112"/>
    </location>
</feature>
<evidence type="ECO:0000313" key="9">
    <source>
        <dbReference type="Proteomes" id="UP000182762"/>
    </source>
</evidence>
<dbReference type="InterPro" id="IPR020846">
    <property type="entry name" value="MFS_dom"/>
</dbReference>
<feature type="transmembrane region" description="Helical" evidence="6">
    <location>
        <begin position="252"/>
        <end position="272"/>
    </location>
</feature>
<feature type="transmembrane region" description="Helical" evidence="6">
    <location>
        <begin position="411"/>
        <end position="432"/>
    </location>
</feature>
<comment type="subcellular location">
    <subcellularLocation>
        <location evidence="1">Cell membrane</location>
        <topology evidence="1">Multi-pass membrane protein</topology>
    </subcellularLocation>
</comment>
<dbReference type="Pfam" id="PF07690">
    <property type="entry name" value="MFS_1"/>
    <property type="match status" value="1"/>
</dbReference>
<sequence>MSYQLETQKERPIQQVKRKKRSRARFTILALLFVGTAINYLDRTNMAVAASSIQDDLELNAATMGLILSAFGWTYAFMQIPGGWFIDRFGPRLIYGLSLILFSCFTLAQGFAKNFGTLFGLRLGLGLSESPAFPANSRVVASWFPQRERALATGVYTAGEYVGLALATPFLFWLLSSFGWHSIFIVTGVIGLLFAIVWFKVYREPSQSRRINEEEMKYIEEGGALVKIEKDKESHKMKWSDIQHLFKYRQFIGMYLGQFSIASTLYFFLTWFPTYLTQEKGMTFLKAGFMGSFPYIAAGIGVLLGGYWSDKMVKRGLSLNIARKTPVIIGLLGSCSIVLANYTESIGLVITIMSIAFFAQGMSNITWTLVSDMAPKELVGLAGGVFNFAANLAAIVTPIVIGVIVSKTASFNGALIFVSAVALVGALSYIFIIGDVKRVEIVDNKK</sequence>
<protein>
    <submittedName>
        <fullName evidence="8">MFS transporter, ACS family, D-galactonate transporter</fullName>
    </submittedName>
</protein>
<reference evidence="8 9" key="1">
    <citation type="submission" date="2016-10" db="EMBL/GenBank/DDBJ databases">
        <authorList>
            <person name="Varghese N."/>
            <person name="Submissions S."/>
        </authorList>
    </citation>
    <scope>NUCLEOTIDE SEQUENCE [LARGE SCALE GENOMIC DNA]</scope>
    <source>
        <strain evidence="8 9">DSM 13796</strain>
    </source>
</reference>
<comment type="caution">
    <text evidence="8">The sequence shown here is derived from an EMBL/GenBank/DDBJ whole genome shotgun (WGS) entry which is preliminary data.</text>
</comment>
<evidence type="ECO:0000256" key="6">
    <source>
        <dbReference type="SAM" id="Phobius"/>
    </source>
</evidence>
<feature type="transmembrane region" description="Helical" evidence="6">
    <location>
        <begin position="346"/>
        <end position="367"/>
    </location>
</feature>
<dbReference type="InterPro" id="IPR011701">
    <property type="entry name" value="MFS"/>
</dbReference>
<gene>
    <name evidence="8" type="ORF">SAMN02745910_04117</name>
</gene>
<evidence type="ECO:0000256" key="1">
    <source>
        <dbReference type="ARBA" id="ARBA00004651"/>
    </source>
</evidence>
<feature type="domain" description="Major facilitator superfamily (MFS) profile" evidence="7">
    <location>
        <begin position="28"/>
        <end position="437"/>
    </location>
</feature>
<feature type="transmembrane region" description="Helical" evidence="6">
    <location>
        <begin position="24"/>
        <end position="41"/>
    </location>
</feature>
<feature type="transmembrane region" description="Helical" evidence="6">
    <location>
        <begin position="178"/>
        <end position="199"/>
    </location>
</feature>
<keyword evidence="5 6" id="KW-0472">Membrane</keyword>
<dbReference type="PROSITE" id="PS50850">
    <property type="entry name" value="MFS"/>
    <property type="match status" value="1"/>
</dbReference>
<dbReference type="Proteomes" id="UP000182762">
    <property type="component" value="Unassembled WGS sequence"/>
</dbReference>
<keyword evidence="2" id="KW-0813">Transport</keyword>
<feature type="transmembrane region" description="Helical" evidence="6">
    <location>
        <begin position="379"/>
        <end position="405"/>
    </location>
</feature>
<dbReference type="SUPFAM" id="SSF103473">
    <property type="entry name" value="MFS general substrate transporter"/>
    <property type="match status" value="1"/>
</dbReference>
<evidence type="ECO:0000256" key="5">
    <source>
        <dbReference type="ARBA" id="ARBA00023136"/>
    </source>
</evidence>
<dbReference type="PIRSF" id="PIRSF002808">
    <property type="entry name" value="Hexose_phosphate_transp"/>
    <property type="match status" value="1"/>
</dbReference>
<dbReference type="PANTHER" id="PTHR11662:SF333">
    <property type="entry name" value="D-GALACTONATE TRANSPORTER"/>
    <property type="match status" value="1"/>
</dbReference>
<evidence type="ECO:0000259" key="7">
    <source>
        <dbReference type="PROSITE" id="PS50850"/>
    </source>
</evidence>
<accession>A0A1I6BSM8</accession>
<dbReference type="CDD" id="cd17319">
    <property type="entry name" value="MFS_ExuT_GudP_like"/>
    <property type="match status" value="1"/>
</dbReference>
<dbReference type="InterPro" id="IPR000849">
    <property type="entry name" value="Sugar_P_transporter"/>
</dbReference>
<dbReference type="PANTHER" id="PTHR11662">
    <property type="entry name" value="SOLUTE CARRIER FAMILY 17"/>
    <property type="match status" value="1"/>
</dbReference>
<keyword evidence="3 6" id="KW-0812">Transmembrane</keyword>
<evidence type="ECO:0000256" key="3">
    <source>
        <dbReference type="ARBA" id="ARBA00022692"/>
    </source>
</evidence>
<dbReference type="RefSeq" id="WP_061802570.1">
    <property type="nucleotide sequence ID" value="NZ_FOXX01000013.1"/>
</dbReference>
<dbReference type="NCBIfam" id="TIGR00893">
    <property type="entry name" value="2A0114"/>
    <property type="match status" value="1"/>
</dbReference>
<name>A0A1I6BSM8_9BACI</name>
<dbReference type="Gene3D" id="1.20.1250.20">
    <property type="entry name" value="MFS general substrate transporter like domains"/>
    <property type="match status" value="2"/>
</dbReference>
<keyword evidence="9" id="KW-1185">Reference proteome</keyword>
<feature type="transmembrane region" description="Helical" evidence="6">
    <location>
        <begin position="61"/>
        <end position="86"/>
    </location>
</feature>
<proteinExistence type="predicted"/>
<evidence type="ECO:0000256" key="2">
    <source>
        <dbReference type="ARBA" id="ARBA00022448"/>
    </source>
</evidence>
<feature type="transmembrane region" description="Helical" evidence="6">
    <location>
        <begin position="292"/>
        <end position="309"/>
    </location>
</feature>